<dbReference type="GO" id="GO:0016491">
    <property type="term" value="F:oxidoreductase activity"/>
    <property type="evidence" value="ECO:0007669"/>
    <property type="project" value="UniProtKB-KW"/>
</dbReference>
<accession>A0A936ZEH0</accession>
<name>A0A936ZEH0_9BURK</name>
<dbReference type="SUPFAM" id="SSF54427">
    <property type="entry name" value="NTF2-like"/>
    <property type="match status" value="1"/>
</dbReference>
<sequence>MHEEHFRAVENLVHEWARAIDENRVEAIAELMLPKGRYTVRSRFNEDRGLPHALIDAQSAAQVRDRIKSMRLANIYEPQHMRHLISGVQIVGSRDGLLEVRSNFAVVRTLELEGDMKLFATGQARDLVDVSGERPLFHSRLLLIDSRAVETLLVIPL</sequence>
<dbReference type="Gene3D" id="3.10.450.50">
    <property type="match status" value="1"/>
</dbReference>
<comment type="similarity">
    <text evidence="1">Belongs to the bacterial ring-hydroxylating dioxygenase beta subunit family.</text>
</comment>
<evidence type="ECO:0000256" key="1">
    <source>
        <dbReference type="ARBA" id="ARBA00009570"/>
    </source>
</evidence>
<dbReference type="AlphaFoldDB" id="A0A936ZEH0"/>
<protein>
    <submittedName>
        <fullName evidence="3">Nuclear transport factor 2 family protein</fullName>
    </submittedName>
</protein>
<dbReference type="Proteomes" id="UP000613011">
    <property type="component" value="Unassembled WGS sequence"/>
</dbReference>
<gene>
    <name evidence="3" type="ORF">JI739_06880</name>
</gene>
<evidence type="ECO:0000313" key="3">
    <source>
        <dbReference type="EMBL" id="MBL0420069.1"/>
    </source>
</evidence>
<comment type="caution">
    <text evidence="3">The sequence shown here is derived from an EMBL/GenBank/DDBJ whole genome shotgun (WGS) entry which is preliminary data.</text>
</comment>
<dbReference type="EMBL" id="JAEQNA010000001">
    <property type="protein sequence ID" value="MBL0420069.1"/>
    <property type="molecule type" value="Genomic_DNA"/>
</dbReference>
<evidence type="ECO:0000313" key="4">
    <source>
        <dbReference type="Proteomes" id="UP000613011"/>
    </source>
</evidence>
<dbReference type="InterPro" id="IPR032710">
    <property type="entry name" value="NTF2-like_dom_sf"/>
</dbReference>
<dbReference type="RefSeq" id="WP_201683061.1">
    <property type="nucleotide sequence ID" value="NZ_JAEQNA010000001.1"/>
</dbReference>
<organism evidence="3 4">
    <name type="scientific">Ramlibacter aurantiacus</name>
    <dbReference type="NCBI Taxonomy" id="2801330"/>
    <lineage>
        <taxon>Bacteria</taxon>
        <taxon>Pseudomonadati</taxon>
        <taxon>Pseudomonadota</taxon>
        <taxon>Betaproteobacteria</taxon>
        <taxon>Burkholderiales</taxon>
        <taxon>Comamonadaceae</taxon>
        <taxon>Ramlibacter</taxon>
    </lineage>
</organism>
<dbReference type="Pfam" id="PF00866">
    <property type="entry name" value="Ring_hydroxyl_B"/>
    <property type="match status" value="1"/>
</dbReference>
<keyword evidence="4" id="KW-1185">Reference proteome</keyword>
<proteinExistence type="inferred from homology"/>
<keyword evidence="2" id="KW-0560">Oxidoreductase</keyword>
<evidence type="ECO:0000256" key="2">
    <source>
        <dbReference type="ARBA" id="ARBA00023002"/>
    </source>
</evidence>
<dbReference type="InterPro" id="IPR000391">
    <property type="entry name" value="Rng_hydr_dOase-bsu"/>
</dbReference>
<reference evidence="3" key="1">
    <citation type="submission" date="2021-01" db="EMBL/GenBank/DDBJ databases">
        <title>Ramlibacter sp. strain AW1 16S ribosomal RNA gene Genome sequencing and assembly.</title>
        <authorList>
            <person name="Kang M."/>
        </authorList>
    </citation>
    <scope>NUCLEOTIDE SEQUENCE</scope>
    <source>
        <strain evidence="3">AW1</strain>
    </source>
</reference>